<evidence type="ECO:0000313" key="2">
    <source>
        <dbReference type="EMBL" id="MFD2233058.1"/>
    </source>
</evidence>
<evidence type="ECO:0000259" key="1">
    <source>
        <dbReference type="Pfam" id="PF08937"/>
    </source>
</evidence>
<comment type="caution">
    <text evidence="2">The sequence shown here is derived from an EMBL/GenBank/DDBJ whole genome shotgun (WGS) entry which is preliminary data.</text>
</comment>
<keyword evidence="3" id="KW-1185">Reference proteome</keyword>
<dbReference type="RefSeq" id="WP_377314842.1">
    <property type="nucleotide sequence ID" value="NZ_JBHUIY010000006.1"/>
</dbReference>
<dbReference type="SUPFAM" id="SSF52206">
    <property type="entry name" value="Hypothetical protein MTH538"/>
    <property type="match status" value="1"/>
</dbReference>
<dbReference type="InterPro" id="IPR015032">
    <property type="entry name" value="ThsB__TIR-like_domain"/>
</dbReference>
<accession>A0ABW5C877</accession>
<name>A0ABW5C877_9PROT</name>
<protein>
    <submittedName>
        <fullName evidence="2">TIR domain-containing protein</fullName>
    </submittedName>
</protein>
<gene>
    <name evidence="2" type="ORF">ACFSNB_04500</name>
</gene>
<dbReference type="Pfam" id="PF08937">
    <property type="entry name" value="ThsB_TIR"/>
    <property type="match status" value="1"/>
</dbReference>
<dbReference type="EMBL" id="JBHUIY010000006">
    <property type="protein sequence ID" value="MFD2233058.1"/>
    <property type="molecule type" value="Genomic_DNA"/>
</dbReference>
<sequence length="142" mass="16084">MTKPNIMISHRWSYADDYNSLVEKFKKYGFSYLDYSVPSHDPLDVNRVNQIKAALREQVRQCNYFVVFAQMAMVNSDWCKFEVGVAVEYKKPILSVRPHGYTGNIPVFIQNADNEGGPVGFNAPAIIRKICDTLDHPVPAGV</sequence>
<dbReference type="Gene3D" id="3.40.50.9200">
    <property type="entry name" value="Hypothetical protein MTH538"/>
    <property type="match status" value="1"/>
</dbReference>
<evidence type="ECO:0000313" key="3">
    <source>
        <dbReference type="Proteomes" id="UP001597296"/>
    </source>
</evidence>
<feature type="domain" description="Thoeris protein ThsB TIR-like" evidence="1">
    <location>
        <begin position="9"/>
        <end position="100"/>
    </location>
</feature>
<dbReference type="Proteomes" id="UP001597296">
    <property type="component" value="Unassembled WGS sequence"/>
</dbReference>
<organism evidence="2 3">
    <name type="scientific">Phaeospirillum tilakii</name>
    <dbReference type="NCBI Taxonomy" id="741673"/>
    <lineage>
        <taxon>Bacteria</taxon>
        <taxon>Pseudomonadati</taxon>
        <taxon>Pseudomonadota</taxon>
        <taxon>Alphaproteobacteria</taxon>
        <taxon>Rhodospirillales</taxon>
        <taxon>Rhodospirillaceae</taxon>
        <taxon>Phaeospirillum</taxon>
    </lineage>
</organism>
<dbReference type="InterPro" id="IPR036490">
    <property type="entry name" value="ThsB_TIR-like_sf"/>
</dbReference>
<proteinExistence type="predicted"/>
<reference evidence="3" key="1">
    <citation type="journal article" date="2019" name="Int. J. Syst. Evol. Microbiol.">
        <title>The Global Catalogue of Microorganisms (GCM) 10K type strain sequencing project: providing services to taxonomists for standard genome sequencing and annotation.</title>
        <authorList>
            <consortium name="The Broad Institute Genomics Platform"/>
            <consortium name="The Broad Institute Genome Sequencing Center for Infectious Disease"/>
            <person name="Wu L."/>
            <person name="Ma J."/>
        </authorList>
    </citation>
    <scope>NUCLEOTIDE SEQUENCE [LARGE SCALE GENOMIC DNA]</scope>
    <source>
        <strain evidence="3">KCTC 15012</strain>
    </source>
</reference>